<evidence type="ECO:0000256" key="1">
    <source>
        <dbReference type="ARBA" id="ARBA00004123"/>
    </source>
</evidence>
<dbReference type="PROSITE" id="PS51294">
    <property type="entry name" value="HTH_MYB"/>
    <property type="match status" value="2"/>
</dbReference>
<keyword evidence="5" id="KW-0804">Transcription</keyword>
<feature type="domain" description="Myb-like" evidence="7">
    <location>
        <begin position="33"/>
        <end position="83"/>
    </location>
</feature>
<dbReference type="InterPro" id="IPR009057">
    <property type="entry name" value="Homeodomain-like_sf"/>
</dbReference>
<evidence type="ECO:0000256" key="3">
    <source>
        <dbReference type="ARBA" id="ARBA00023015"/>
    </source>
</evidence>
<dbReference type="InterPro" id="IPR051953">
    <property type="entry name" value="Plant_SW-associated_TFs"/>
</dbReference>
<dbReference type="AlphaFoldDB" id="A0AAV9FFW9"/>
<dbReference type="PANTHER" id="PTHR47997:SF75">
    <property type="entry name" value="MYB DOMAIN PROTEIN 55"/>
    <property type="match status" value="1"/>
</dbReference>
<evidence type="ECO:0000313" key="10">
    <source>
        <dbReference type="Proteomes" id="UP001180020"/>
    </source>
</evidence>
<dbReference type="SUPFAM" id="SSF46689">
    <property type="entry name" value="Homeodomain-like"/>
    <property type="match status" value="1"/>
</dbReference>
<dbReference type="InterPro" id="IPR001005">
    <property type="entry name" value="SANT/Myb"/>
</dbReference>
<evidence type="ECO:0000259" key="7">
    <source>
        <dbReference type="PROSITE" id="PS50090"/>
    </source>
</evidence>
<keyword evidence="6" id="KW-0539">Nucleus</keyword>
<dbReference type="Gene3D" id="1.10.10.60">
    <property type="entry name" value="Homeodomain-like"/>
    <property type="match status" value="2"/>
</dbReference>
<evidence type="ECO:0000256" key="2">
    <source>
        <dbReference type="ARBA" id="ARBA00022737"/>
    </source>
</evidence>
<keyword evidence="4" id="KW-0238">DNA-binding</keyword>
<evidence type="ECO:0000256" key="6">
    <source>
        <dbReference type="ARBA" id="ARBA00023242"/>
    </source>
</evidence>
<dbReference type="PROSITE" id="PS50090">
    <property type="entry name" value="MYB_LIKE"/>
    <property type="match status" value="2"/>
</dbReference>
<evidence type="ECO:0000313" key="9">
    <source>
        <dbReference type="EMBL" id="KAK1324835.1"/>
    </source>
</evidence>
<keyword evidence="3" id="KW-0805">Transcription regulation</keyword>
<feature type="domain" description="Myb-like" evidence="7">
    <location>
        <begin position="1"/>
        <end position="32"/>
    </location>
</feature>
<dbReference type="CDD" id="cd00167">
    <property type="entry name" value="SANT"/>
    <property type="match status" value="2"/>
</dbReference>
<keyword evidence="2" id="KW-0677">Repeat</keyword>
<dbReference type="InterPro" id="IPR017930">
    <property type="entry name" value="Myb_dom"/>
</dbReference>
<gene>
    <name evidence="9" type="primary">MYB2</name>
    <name evidence="9" type="ORF">QJS10_CPA01g01233</name>
</gene>
<feature type="domain" description="HTH myb-type" evidence="8">
    <location>
        <begin position="1"/>
        <end position="32"/>
    </location>
</feature>
<comment type="caution">
    <text evidence="9">The sequence shown here is derived from an EMBL/GenBank/DDBJ whole genome shotgun (WGS) entry which is preliminary data.</text>
</comment>
<dbReference type="Proteomes" id="UP001180020">
    <property type="component" value="Unassembled WGS sequence"/>
</dbReference>
<reference evidence="9" key="1">
    <citation type="journal article" date="2023" name="Nat. Commun.">
        <title>Diploid and tetraploid genomes of Acorus and the evolution of monocots.</title>
        <authorList>
            <person name="Ma L."/>
            <person name="Liu K.W."/>
            <person name="Li Z."/>
            <person name="Hsiao Y.Y."/>
            <person name="Qi Y."/>
            <person name="Fu T."/>
            <person name="Tang G.D."/>
            <person name="Zhang D."/>
            <person name="Sun W.H."/>
            <person name="Liu D.K."/>
            <person name="Li Y."/>
            <person name="Chen G.Z."/>
            <person name="Liu X.D."/>
            <person name="Liao X.Y."/>
            <person name="Jiang Y.T."/>
            <person name="Yu X."/>
            <person name="Hao Y."/>
            <person name="Huang J."/>
            <person name="Zhao X.W."/>
            <person name="Ke S."/>
            <person name="Chen Y.Y."/>
            <person name="Wu W.L."/>
            <person name="Hsu J.L."/>
            <person name="Lin Y.F."/>
            <person name="Huang M.D."/>
            <person name="Li C.Y."/>
            <person name="Huang L."/>
            <person name="Wang Z.W."/>
            <person name="Zhao X."/>
            <person name="Zhong W.Y."/>
            <person name="Peng D.H."/>
            <person name="Ahmad S."/>
            <person name="Lan S."/>
            <person name="Zhang J.S."/>
            <person name="Tsai W.C."/>
            <person name="Van de Peer Y."/>
            <person name="Liu Z.J."/>
        </authorList>
    </citation>
    <scope>NUCLEOTIDE SEQUENCE</scope>
    <source>
        <strain evidence="9">CP</strain>
    </source>
</reference>
<dbReference type="PANTHER" id="PTHR47997">
    <property type="entry name" value="MYB DOMAIN PROTEIN 55"/>
    <property type="match status" value="1"/>
</dbReference>
<dbReference type="SMART" id="SM00717">
    <property type="entry name" value="SANT"/>
    <property type="match status" value="1"/>
</dbReference>
<proteinExistence type="predicted"/>
<evidence type="ECO:0000259" key="8">
    <source>
        <dbReference type="PROSITE" id="PS51294"/>
    </source>
</evidence>
<accession>A0AAV9FFW9</accession>
<dbReference type="FunFam" id="1.10.10.60:FF:000394">
    <property type="entry name" value="MYB transcription factor"/>
    <property type="match status" value="1"/>
</dbReference>
<keyword evidence="10" id="KW-1185">Reference proteome</keyword>
<organism evidence="9 10">
    <name type="scientific">Acorus calamus</name>
    <name type="common">Sweet flag</name>
    <dbReference type="NCBI Taxonomy" id="4465"/>
    <lineage>
        <taxon>Eukaryota</taxon>
        <taxon>Viridiplantae</taxon>
        <taxon>Streptophyta</taxon>
        <taxon>Embryophyta</taxon>
        <taxon>Tracheophyta</taxon>
        <taxon>Spermatophyta</taxon>
        <taxon>Magnoliopsida</taxon>
        <taxon>Liliopsida</taxon>
        <taxon>Acoraceae</taxon>
        <taxon>Acorus</taxon>
    </lineage>
</organism>
<feature type="domain" description="HTH myb-type" evidence="8">
    <location>
        <begin position="33"/>
        <end position="87"/>
    </location>
</feature>
<dbReference type="EMBL" id="JAUJYO010000001">
    <property type="protein sequence ID" value="KAK1324835.1"/>
    <property type="molecule type" value="Genomic_DNA"/>
</dbReference>
<evidence type="ECO:0000256" key="4">
    <source>
        <dbReference type="ARBA" id="ARBA00023125"/>
    </source>
</evidence>
<dbReference type="Pfam" id="PF00249">
    <property type="entry name" value="Myb_DNA-binding"/>
    <property type="match status" value="2"/>
</dbReference>
<comment type="subcellular location">
    <subcellularLocation>
        <location evidence="1">Nucleus</location>
    </subcellularLocation>
</comment>
<evidence type="ECO:0000256" key="5">
    <source>
        <dbReference type="ARBA" id="ARBA00023163"/>
    </source>
</evidence>
<sequence length="251" mass="28555">MRFGVGCWSSVPKQAELQRCGKSCRLRWINYLRPDLKRGSFSQQEEELIIGLHEILGNRWSQIAAQMPGRTDNEIKNLWNSSLKKKLRQRGIDPVTHKPLIEIERPIDPNSLNEEAYNAPKPVFNPFNLFDFQMGIDPMTDNLNQYHQFNQGTSFDQTQFTTSSNSGLSSLPGLEFNPVTESSSESNRGCSVELKAEEVFGGEDVDWDSKLASILHFQLQGGKIHGELNEQKHAYEDLTVDDCFGLYQDLL</sequence>
<dbReference type="GO" id="GO:0000976">
    <property type="term" value="F:transcription cis-regulatory region binding"/>
    <property type="evidence" value="ECO:0007669"/>
    <property type="project" value="UniProtKB-ARBA"/>
</dbReference>
<protein>
    <submittedName>
        <fullName evidence="9">Myb-related protein Hv33</fullName>
    </submittedName>
</protein>
<reference evidence="9" key="2">
    <citation type="submission" date="2023-06" db="EMBL/GenBank/DDBJ databases">
        <authorList>
            <person name="Ma L."/>
            <person name="Liu K.-W."/>
            <person name="Li Z."/>
            <person name="Hsiao Y.-Y."/>
            <person name="Qi Y."/>
            <person name="Fu T."/>
            <person name="Tang G."/>
            <person name="Zhang D."/>
            <person name="Sun W.-H."/>
            <person name="Liu D.-K."/>
            <person name="Li Y."/>
            <person name="Chen G.-Z."/>
            <person name="Liu X.-D."/>
            <person name="Liao X.-Y."/>
            <person name="Jiang Y.-T."/>
            <person name="Yu X."/>
            <person name="Hao Y."/>
            <person name="Huang J."/>
            <person name="Zhao X.-W."/>
            <person name="Ke S."/>
            <person name="Chen Y.-Y."/>
            <person name="Wu W.-L."/>
            <person name="Hsu J.-L."/>
            <person name="Lin Y.-F."/>
            <person name="Huang M.-D."/>
            <person name="Li C.-Y."/>
            <person name="Huang L."/>
            <person name="Wang Z.-W."/>
            <person name="Zhao X."/>
            <person name="Zhong W.-Y."/>
            <person name="Peng D.-H."/>
            <person name="Ahmad S."/>
            <person name="Lan S."/>
            <person name="Zhang J.-S."/>
            <person name="Tsai W.-C."/>
            <person name="Van De Peer Y."/>
            <person name="Liu Z.-J."/>
        </authorList>
    </citation>
    <scope>NUCLEOTIDE SEQUENCE</scope>
    <source>
        <strain evidence="9">CP</strain>
        <tissue evidence="9">Leaves</tissue>
    </source>
</reference>
<dbReference type="GO" id="GO:0005634">
    <property type="term" value="C:nucleus"/>
    <property type="evidence" value="ECO:0007669"/>
    <property type="project" value="UniProtKB-SubCell"/>
</dbReference>
<name>A0AAV9FFW9_ACOCL</name>